<dbReference type="GO" id="GO:0006508">
    <property type="term" value="P:proteolysis"/>
    <property type="evidence" value="ECO:0007669"/>
    <property type="project" value="InterPro"/>
</dbReference>
<evidence type="ECO:0000256" key="2">
    <source>
        <dbReference type="ARBA" id="ARBA00007261"/>
    </source>
</evidence>
<dbReference type="PANTHER" id="PTHR11851:SF49">
    <property type="entry name" value="MITOCHONDRIAL-PROCESSING PEPTIDASE SUBUNIT ALPHA"/>
    <property type="match status" value="1"/>
</dbReference>
<evidence type="ECO:0000256" key="1">
    <source>
        <dbReference type="ARBA" id="ARBA00001947"/>
    </source>
</evidence>
<dbReference type="RefSeq" id="WP_148895058.1">
    <property type="nucleotide sequence ID" value="NZ_VNIB01000002.1"/>
</dbReference>
<evidence type="ECO:0000313" key="7">
    <source>
        <dbReference type="Proteomes" id="UP000324159"/>
    </source>
</evidence>
<evidence type="ECO:0000313" key="6">
    <source>
        <dbReference type="EMBL" id="TYO99722.1"/>
    </source>
</evidence>
<protein>
    <submittedName>
        <fullName evidence="6">Putative Zn-dependent peptidase</fullName>
    </submittedName>
</protein>
<evidence type="ECO:0000256" key="3">
    <source>
        <dbReference type="RuleBase" id="RU004447"/>
    </source>
</evidence>
<gene>
    <name evidence="6" type="ORF">EDC39_102248</name>
</gene>
<proteinExistence type="inferred from homology"/>
<feature type="domain" description="Peptidase M16 C-terminal" evidence="5">
    <location>
        <begin position="165"/>
        <end position="339"/>
    </location>
</feature>
<dbReference type="GO" id="GO:0046872">
    <property type="term" value="F:metal ion binding"/>
    <property type="evidence" value="ECO:0007669"/>
    <property type="project" value="InterPro"/>
</dbReference>
<dbReference type="GO" id="GO:0004222">
    <property type="term" value="F:metalloendopeptidase activity"/>
    <property type="evidence" value="ECO:0007669"/>
    <property type="project" value="InterPro"/>
</dbReference>
<reference evidence="6 7" key="1">
    <citation type="submission" date="2019-07" db="EMBL/GenBank/DDBJ databases">
        <title>Genomic Encyclopedia of Type Strains, Phase IV (KMG-IV): sequencing the most valuable type-strain genomes for metagenomic binning, comparative biology and taxonomic classification.</title>
        <authorList>
            <person name="Goeker M."/>
        </authorList>
    </citation>
    <scope>NUCLEOTIDE SEQUENCE [LARGE SCALE GENOMIC DNA]</scope>
    <source>
        <strain evidence="6 7">SS015</strain>
    </source>
</reference>
<dbReference type="PROSITE" id="PS00143">
    <property type="entry name" value="INSULINASE"/>
    <property type="match status" value="1"/>
</dbReference>
<dbReference type="Pfam" id="PF00675">
    <property type="entry name" value="Peptidase_M16"/>
    <property type="match status" value="1"/>
</dbReference>
<evidence type="ECO:0000259" key="4">
    <source>
        <dbReference type="Pfam" id="PF00675"/>
    </source>
</evidence>
<dbReference type="SUPFAM" id="SSF63411">
    <property type="entry name" value="LuxS/MPP-like metallohydrolase"/>
    <property type="match status" value="2"/>
</dbReference>
<dbReference type="AlphaFoldDB" id="A0A5D3WLW8"/>
<dbReference type="InterPro" id="IPR011249">
    <property type="entry name" value="Metalloenz_LuxS/M16"/>
</dbReference>
<name>A0A5D3WLW8_9BACT</name>
<dbReference type="InterPro" id="IPR050361">
    <property type="entry name" value="MPP/UQCRC_Complex"/>
</dbReference>
<dbReference type="Pfam" id="PF05193">
    <property type="entry name" value="Peptidase_M16_C"/>
    <property type="match status" value="1"/>
</dbReference>
<dbReference type="OrthoDB" id="9811314at2"/>
<comment type="caution">
    <text evidence="6">The sequence shown here is derived from an EMBL/GenBank/DDBJ whole genome shotgun (WGS) entry which is preliminary data.</text>
</comment>
<feature type="domain" description="Peptidase M16 N-terminal" evidence="4">
    <location>
        <begin position="13"/>
        <end position="157"/>
    </location>
</feature>
<dbReference type="EMBL" id="VNIB01000002">
    <property type="protein sequence ID" value="TYO99722.1"/>
    <property type="molecule type" value="Genomic_DNA"/>
</dbReference>
<dbReference type="Gene3D" id="3.30.830.10">
    <property type="entry name" value="Metalloenzyme, LuxS/M16 peptidase-like"/>
    <property type="match status" value="2"/>
</dbReference>
<accession>A0A5D3WLW8</accession>
<dbReference type="Proteomes" id="UP000324159">
    <property type="component" value="Unassembled WGS sequence"/>
</dbReference>
<comment type="similarity">
    <text evidence="2 3">Belongs to the peptidase M16 family.</text>
</comment>
<comment type="cofactor">
    <cofactor evidence="1">
        <name>Zn(2+)</name>
        <dbReference type="ChEBI" id="CHEBI:29105"/>
    </cofactor>
</comment>
<sequence>MIRSTRLDNGILVLSENMPGVRSVSLGYWFRSGSRHEPPELNGITHFIEHMLFRGTSSRSAHAIAREMDAVGGFLNAFTSREFCCLYAKVQGDKLPLAMDLLSDILLNSRFDAREIDKERRVVLQELHMVEETPEDCIHDLYSQLFWQGHPLGMPTSGSAGNVGSFDREQIVGYFGGHFTADKLMVCAAGDVQHEELVAAVEELLAEMPVGEIDLVDPPPAPSPKIAVEKRPIEQVHFCLGTSAVSQAHPDRFACFLLNAILGGGMSSRLFQSIREEHGLAYSIYSYLSTHIDTGSLVVYTATAPDDFERTIELVLQELRNLKAQPVDRGLLDDTRERLKGNLVLSLESTDNRMTRLAKNQLYLGQQPDIDQVLAAFDRVGAEDVLELAGRILEDASLNLQVLGQVDAERLSLSDFSLTI</sequence>
<keyword evidence="7" id="KW-1185">Reference proteome</keyword>
<dbReference type="InterPro" id="IPR011765">
    <property type="entry name" value="Pept_M16_N"/>
</dbReference>
<dbReference type="InterPro" id="IPR001431">
    <property type="entry name" value="Pept_M16_Zn_BS"/>
</dbReference>
<evidence type="ECO:0000259" key="5">
    <source>
        <dbReference type="Pfam" id="PF05193"/>
    </source>
</evidence>
<organism evidence="6 7">
    <name type="scientific">Geothermobacter ehrlichii</name>
    <dbReference type="NCBI Taxonomy" id="213224"/>
    <lineage>
        <taxon>Bacteria</taxon>
        <taxon>Pseudomonadati</taxon>
        <taxon>Thermodesulfobacteriota</taxon>
        <taxon>Desulfuromonadia</taxon>
        <taxon>Desulfuromonadales</taxon>
        <taxon>Geothermobacteraceae</taxon>
        <taxon>Geothermobacter</taxon>
    </lineage>
</organism>
<dbReference type="PANTHER" id="PTHR11851">
    <property type="entry name" value="METALLOPROTEASE"/>
    <property type="match status" value="1"/>
</dbReference>
<dbReference type="InterPro" id="IPR007863">
    <property type="entry name" value="Peptidase_M16_C"/>
</dbReference>